<feature type="domain" description="Transcriptional regulator SbtR-like C-terminal" evidence="1">
    <location>
        <begin position="20"/>
        <end position="109"/>
    </location>
</feature>
<gene>
    <name evidence="2" type="ORF">GCM10009850_112320</name>
</gene>
<dbReference type="Proteomes" id="UP001499843">
    <property type="component" value="Unassembled WGS sequence"/>
</dbReference>
<accession>A0ABN3D1S9</accession>
<dbReference type="RefSeq" id="WP_344494751.1">
    <property type="nucleotide sequence ID" value="NZ_BAAAQX010000054.1"/>
</dbReference>
<dbReference type="Pfam" id="PF21597">
    <property type="entry name" value="TetR_C_43"/>
    <property type="match status" value="1"/>
</dbReference>
<protein>
    <recommendedName>
        <fullName evidence="1">Transcriptional regulator SbtR-like C-terminal domain-containing protein</fullName>
    </recommendedName>
</protein>
<proteinExistence type="predicted"/>
<evidence type="ECO:0000259" key="1">
    <source>
        <dbReference type="Pfam" id="PF21597"/>
    </source>
</evidence>
<dbReference type="SUPFAM" id="SSF48498">
    <property type="entry name" value="Tetracyclin repressor-like, C-terminal domain"/>
    <property type="match status" value="1"/>
</dbReference>
<evidence type="ECO:0000313" key="3">
    <source>
        <dbReference type="Proteomes" id="UP001499843"/>
    </source>
</evidence>
<evidence type="ECO:0000313" key="2">
    <source>
        <dbReference type="EMBL" id="GAA2215764.1"/>
    </source>
</evidence>
<dbReference type="InterPro" id="IPR036271">
    <property type="entry name" value="Tet_transcr_reg_TetR-rel_C_sf"/>
</dbReference>
<dbReference type="EMBL" id="BAAAQX010000054">
    <property type="protein sequence ID" value="GAA2215764.1"/>
    <property type="molecule type" value="Genomic_DNA"/>
</dbReference>
<dbReference type="Gene3D" id="1.10.357.10">
    <property type="entry name" value="Tetracycline Repressor, domain 2"/>
    <property type="match status" value="1"/>
</dbReference>
<comment type="caution">
    <text evidence="2">The sequence shown here is derived from an EMBL/GenBank/DDBJ whole genome shotgun (WGS) entry which is preliminary data.</text>
</comment>
<organism evidence="2 3">
    <name type="scientific">Nonomuraea monospora</name>
    <dbReference type="NCBI Taxonomy" id="568818"/>
    <lineage>
        <taxon>Bacteria</taxon>
        <taxon>Bacillati</taxon>
        <taxon>Actinomycetota</taxon>
        <taxon>Actinomycetes</taxon>
        <taxon>Streptosporangiales</taxon>
        <taxon>Streptosporangiaceae</taxon>
        <taxon>Nonomuraea</taxon>
    </lineage>
</organism>
<keyword evidence="3" id="KW-1185">Reference proteome</keyword>
<sequence length="116" mass="12957">MTAWTELAKESLAAPDAWEGLVGFLERTCELQARDRAFTELACHSHLDAGAEVNGLIERLVERAQREGVLRADVGPTDLAFFVMANSRVAEADPGQWRRHFHLMLDALRATRPQEA</sequence>
<dbReference type="InterPro" id="IPR049445">
    <property type="entry name" value="TetR_SbtR-like_C"/>
</dbReference>
<reference evidence="2 3" key="1">
    <citation type="journal article" date="2019" name="Int. J. Syst. Evol. Microbiol.">
        <title>The Global Catalogue of Microorganisms (GCM) 10K type strain sequencing project: providing services to taxonomists for standard genome sequencing and annotation.</title>
        <authorList>
            <consortium name="The Broad Institute Genomics Platform"/>
            <consortium name="The Broad Institute Genome Sequencing Center for Infectious Disease"/>
            <person name="Wu L."/>
            <person name="Ma J."/>
        </authorList>
    </citation>
    <scope>NUCLEOTIDE SEQUENCE [LARGE SCALE GENOMIC DNA]</scope>
    <source>
        <strain evidence="2 3">JCM 16114</strain>
    </source>
</reference>
<name>A0ABN3D1S9_9ACTN</name>